<keyword evidence="12" id="KW-0325">Glycoprotein</keyword>
<dbReference type="PROSITE" id="PS01180">
    <property type="entry name" value="CUB"/>
    <property type="match status" value="24"/>
</dbReference>
<dbReference type="PROSITE" id="PS50026">
    <property type="entry name" value="EGF_3"/>
    <property type="match status" value="5"/>
</dbReference>
<dbReference type="CDD" id="cd00054">
    <property type="entry name" value="EGF_CA"/>
    <property type="match status" value="6"/>
</dbReference>
<dbReference type="Pfam" id="PF07645">
    <property type="entry name" value="EGF_CA"/>
    <property type="match status" value="3"/>
</dbReference>
<feature type="disulfide bond" evidence="14">
    <location>
        <begin position="108"/>
        <end position="117"/>
    </location>
</feature>
<dbReference type="FunFam" id="2.10.25.10:FF:000027">
    <property type="entry name" value="Thrombospondin 3"/>
    <property type="match status" value="1"/>
</dbReference>
<keyword evidence="11 14" id="KW-1015">Disulfide bond</keyword>
<evidence type="ECO:0000256" key="5">
    <source>
        <dbReference type="ARBA" id="ARBA00022723"/>
    </source>
</evidence>
<feature type="domain" description="CUB" evidence="15">
    <location>
        <begin position="637"/>
        <end position="786"/>
    </location>
</feature>
<evidence type="ECO:0000256" key="6">
    <source>
        <dbReference type="ARBA" id="ARBA00022729"/>
    </source>
</evidence>
<accession>A0A085NHE8</accession>
<dbReference type="FunFam" id="2.60.120.290:FF:000005">
    <property type="entry name" value="Procollagen C-endopeptidase enhancer 1"/>
    <property type="match status" value="3"/>
</dbReference>
<dbReference type="InterPro" id="IPR000859">
    <property type="entry name" value="CUB_dom"/>
</dbReference>
<feature type="domain" description="EGF-like" evidence="16">
    <location>
        <begin position="173"/>
        <end position="212"/>
    </location>
</feature>
<sequence length="3695" mass="411051">MNIRFGATGSGSIFFGNIPVTELSTTGNLRKLRNRFRLLESRQNMTMDQISTVIHNNALIHAALQNFQTQGTTCSDDVDECALYKNTDLGCQNGGTCLNTHGGFRCQCPPKWHGYRCTEVSDQCKDSGLSKLCGPHGTCVAVANPNAGMAAYKCFCDIGWKQSESLTDPYCVDVDECLENPCFPGVHCSNTPGGFKCGSCPVGYTGDGVRCWDVDECAQNNGHCSTSPKVQCINTFGSYHCGACPPGYEGDGMSCSRLSSCASNPCHTTASCVEMPSTSRGYRCQCPPGFVGDGIGLRGCVTSDINPCSSDPCQQGGTCQATSFSTFLCHCPPGYDGMYCESVTSCHSAPCKNGGTCTADRENGYRCICRQGTYGVNCENDDSGCGGHFSAESGTITFPVGSDTYSVSQTCTWFITGAEDKILNVTFPKFDIESPYGRLNQFCTFDNLTLLDGQSLSDPVIGVYCGIKGDRYAPEKYTLASTNKVVAIFRSDTTVGATGFQLHWESTTSACGGRIYETSGQIRSPKYPAAYPASIHCRWILKTQPGFHYKLQVTALSFAAESANCTGDLLEIDDGARGDGPLIAQYCTSMNGSQNVFYSSLPEVHVYFRSVGIAANRDATKGRFLVSFAVQELDRRCGAVITDQEGEITSPNYGKGYYFSKLDCLWVFQSSMLIPTQLELVFLDFDVQGSFVSRGSWMPHAVFSRTGKLPLPDSRMRRLYGRLKPHCMGDYLEIRDERDEATSSSSFYCGDNKPSLVLSSGPKLSLLFHTEAGSKGRGFRLAYKRKCGLQIRDANGTIQSPNFPNSYSQAEQCEYTIRTMSSFAIEVLFMNVDLGNENAYFNRNCSENFIELDTASTVWFNKRFCSMKGRLRFTTSGGYFKIIFNTNGTTKNRGFQAAYKVYDVGCGAVLNNLHGVITSPSYPDRYLHNMDCVWKISVPSPYRIKVTFNSFALEEERNCTHDYVAVYETYQSDQVNTGFLGRFCGHLIPSPLVSTYNRMAIVFHSDSNMNNDGFELRYDGVKGPAACEFTFTASHGVVSSYGYPEPVFQRISCTYHIRVNRGYKIRLHSFNFTLPCRYGYLEFRNGPSESSPPFPGLPESRLCDGIHVDDLQSHGNMIVVMFRSYGDALARASLLFRFEYEELASSCGGIVSEITGDIASPQHPYKSSHSYDCTYHIVVPEGNKVALFVTSFDGSPPTFKGQCSVFDTLQIFDGPYAASNLLENVCGELGPPRILTSSQNQMTVRYRHFATSSSGFLAKYTTVCKDIRLFGMHGSIKSPGFRSMVASERECNWEISTYPGNHLHLRFHYFNVGNAYQKLKCTNDYVKLETAAGRIIMVGPKQNVTLEEATFCNALRTPGVVIIENHSVAVKFVASAQSNAHFGLEWSMHGCGGIHREEHGTLQVAAPSTSDVGKELACAWVIEAPVGKKISLQIQSLLISTTPLSRCTYSNRSMYEGLQALHIFNSRNNASGYPFKSICSHIGEGNTMIVESTSNQMFLLLLLPLVHLPVIKTESIFSAEFALKSGGCGGDLNDLKGSLQTPGYPSAYEDNLECNWRIRVPHGFLVEIEIINLSIGNQYVVCSAFANSVQGYLAVYDGPEGNSSYPVLAKICGDASSARRRIVSTENVLFIRFKGAKLKRKSMLGFSGLLLNYTAVCGSKLRATAISQTVSSVDMITKSTCRWLIEADRPDQTVRFNLHYLSVSASCSSNYMEIFDGSNPSNDTLLGHLCETGDSSVFFSTGNVLLVHLEEEVNNLDIFRMHFSFSYASSDSGCGGDYYSPTGRFTSPSYPEQYPSDMDCVWRIFNSPGNRIRIEFKHFKLADSYLCGEDFLEIREKNQSGSLLGRYCGAKPLWSVEGFDQLWIRFRSIGGNTEEGFELVYTLVMGGDLTGDKGLIASPFYYYQGSWDINDYVTYGKSMDASLPSRQSIWWRITCEQGRIVAAVLSDVQLENAAWTERYKASFYAEYIQARLYEGICDYSNPNAPTNCRLLDTVTTWTKEKLYTASTEQMTVLFHLKHDGFPRFVLSWKCVSAEATDDELSIQEGTRSNKCVYNLNATEDRQAIQSPNYPSPYPPNLNCFWFITHPRNFSITFQIMSIDIEEHENCAYDFLDIDGGGDFCGNSLPNGTMTVKSDRDALVRFSSDAAVAGSGFLLHYWLSCGSLFDVNDVEQILTSPSFPSAYPNGANCSWNIFAKAGRTIEVVFSTFQLQDSINCTKDYLEIFNGDSMDGPSLGRFCGSSFAQSPIRSTSSEMIIQFVSDGSISATGFSLSVVEVQYACGNEQLRLHSRDMVRVLTSPDYPSPYRKNLDCIWIIESPSGTRVQLDFDSDEFDLARFSTDENSVTTCWFDYLELRDGATQTSPLLGKYCGGKPPGTVKSSSNFIWIRFVSENSAVDHKGFKATYRTARCGGIITSDRGFIASPNYPQRYKAFESCEWTIQAPYNAYFNYSFAQLNFGVKPGKNLTSCDDDTFVELRENNATGTLLGIYCRPSRYNIFGQSRTNKLYVLFKSGPKASGVGFKLEFTRIEYECGRRMTLMTGQFESPNYPEFVSSYFLCTYRIEVPLGYRIILEFDDIDLPPKRNGFCKDSELNVYEGGYYGEIRMNDEPICGLHQPRQLTFESTGNDMIVQLGSSQRSNTRGFRASYNSVRHSACGDLISKNTYITLSPFKNYTKAKGVHCEWQVQNPTPSSSTIILHVAFLGATLLDSCYQNYVTLKGSTRSLESLAERKTICPRSNLTWATTHETIDIRLLTKSRNLNATVVIQVTFQECGGTLFNERGSVSSPKYPAMYPANSHCQWLIVVPEGSHTEIRFTDIDIENHQLCWYDNVTVHNGPFVSSPILRTYCDSYEQPPEASLTSSSRYLLIVFQSDSSSSHRGFRLEYSRVAIGCSSVLHGLKGYILSPSFPGNYPPNQFCVWEVIVPAGYHVVLHFVTFDLQPSINCSKDSLTIEETDHSVMSLSDESWRPSKQLCGYDVAGSFVGKSDRVRLKFKSDKTISSTGFNVSWSSECGGHYTNSYGTIKSPNYPDNYGNDMNCEYVISPNRTGHFVTVVEFIDFHLEKYGEKCHDYVELETLASERYLYYGCGDEIPAMVTSFGGARLTFRSNSFITARGFLAHYWTSSCGGEFFLNAESPSAEAVVSMDSFIKYINNMNCTWVFETEPHRVISFKFKTLDIEEHPACNYDYVELLEGEGGPALGCGGLMNISKAGVIKAPEIVNYGKYGSHVDCDWTLIAPFDHIVSVDVLELSLRPPPFPNGLCDDYLEFHDGFYDSGALIGKYCGTVAPWSFKTSQNVLVFSLYANLHQGGGSGFRLRYAIEKSICGGFIQAGEETKYLRYVQRQDVQRCMWVIARPPSGFRLVTKIVEINSQPAISDCKLFNVQIAEIPKRNRSKVIVECSISGFVLYSRSSVAVTATAVEAPMTYFNFTLAYKIDNECSNTILIKPNDYGGQLTSPNYPNLYPHSSNCYVKLSAPTGYRISLFFKSFMLERGMNGECTADYLTISESNGKTTTHCGWNLPPTIRSTTNELTLHFATDAFVNYMGYKLTYMATPFECGGTVSLDSGIITSPEYPIKYPANLRCEWRILMPSGSHVKIVLFEAELSDQCSQESDRLIIYEHNVSEDDAPYKYCGTQRELVSFELSDNDVKVVFISGGSDNRNYKGFRLYFEHLCRLGSEDMEYQDVEDILNCQPDELTTG</sequence>
<feature type="domain" description="CUB" evidence="15">
    <location>
        <begin position="1528"/>
        <end position="1656"/>
    </location>
</feature>
<feature type="domain" description="CUB" evidence="15">
    <location>
        <begin position="3198"/>
        <end position="3317"/>
    </location>
</feature>
<feature type="domain" description="CUB" evidence="15">
    <location>
        <begin position="511"/>
        <end position="631"/>
    </location>
</feature>
<feature type="domain" description="CUB" evidence="15">
    <location>
        <begin position="2051"/>
        <end position="2159"/>
    </location>
</feature>
<feature type="domain" description="EGF-like" evidence="16">
    <location>
        <begin position="257"/>
        <end position="301"/>
    </location>
</feature>
<evidence type="ECO:0000256" key="3">
    <source>
        <dbReference type="ARBA" id="ARBA00022475"/>
    </source>
</evidence>
<evidence type="ECO:0000256" key="13">
    <source>
        <dbReference type="PROSITE-ProRule" id="PRU00059"/>
    </source>
</evidence>
<keyword evidence="3" id="KW-1003">Cell membrane</keyword>
<evidence type="ECO:0000313" key="17">
    <source>
        <dbReference type="EMBL" id="KFD68894.1"/>
    </source>
</evidence>
<feature type="domain" description="CUB" evidence="15">
    <location>
        <begin position="2889"/>
        <end position="3008"/>
    </location>
</feature>
<dbReference type="Proteomes" id="UP000030758">
    <property type="component" value="Unassembled WGS sequence"/>
</dbReference>
<dbReference type="Gene3D" id="2.60.120.290">
    <property type="entry name" value="Spermadhesin, CUB domain"/>
    <property type="match status" value="24"/>
</dbReference>
<keyword evidence="6" id="KW-0732">Signal</keyword>
<evidence type="ECO:0000256" key="7">
    <source>
        <dbReference type="ARBA" id="ARBA00022737"/>
    </source>
</evidence>
<comment type="caution">
    <text evidence="14">Lacks conserved residue(s) required for the propagation of feature annotation.</text>
</comment>
<proteinExistence type="predicted"/>
<dbReference type="Gene3D" id="2.10.25.10">
    <property type="entry name" value="Laminin"/>
    <property type="match status" value="6"/>
</dbReference>
<feature type="domain" description="CUB" evidence="15">
    <location>
        <begin position="1391"/>
        <end position="1524"/>
    </location>
</feature>
<dbReference type="CDD" id="cd00041">
    <property type="entry name" value="CUB"/>
    <property type="match status" value="21"/>
</dbReference>
<feature type="domain" description="CUB" evidence="15">
    <location>
        <begin position="2408"/>
        <end position="2526"/>
    </location>
</feature>
<feature type="domain" description="CUB" evidence="15">
    <location>
        <begin position="385"/>
        <end position="507"/>
    </location>
</feature>
<evidence type="ECO:0000256" key="2">
    <source>
        <dbReference type="ARBA" id="ARBA00022448"/>
    </source>
</evidence>
<feature type="domain" description="CUB" evidence="15">
    <location>
        <begin position="906"/>
        <end position="1021"/>
    </location>
</feature>
<evidence type="ECO:0000256" key="12">
    <source>
        <dbReference type="ARBA" id="ARBA00023180"/>
    </source>
</evidence>
<feature type="disulfide bond" evidence="14">
    <location>
        <begin position="369"/>
        <end position="378"/>
    </location>
</feature>
<dbReference type="InterPro" id="IPR018097">
    <property type="entry name" value="EGF_Ca-bd_CS"/>
</dbReference>
<dbReference type="PANTHER" id="PTHR24251:SF37">
    <property type="entry name" value="CUB DOMAIN-CONTAINING PROTEIN"/>
    <property type="match status" value="1"/>
</dbReference>
<dbReference type="InterPro" id="IPR035914">
    <property type="entry name" value="Sperma_CUB_dom_sf"/>
</dbReference>
<feature type="domain" description="CUB" evidence="15">
    <location>
        <begin position="2530"/>
        <end position="2648"/>
    </location>
</feature>
<feature type="domain" description="CUB" evidence="15">
    <location>
        <begin position="2770"/>
        <end position="2885"/>
    </location>
</feature>
<dbReference type="InterPro" id="IPR001881">
    <property type="entry name" value="EGF-like_Ca-bd_dom"/>
</dbReference>
<feature type="disulfide bond" evidence="13">
    <location>
        <begin position="637"/>
        <end position="664"/>
    </location>
</feature>
<feature type="domain" description="EGF-like" evidence="16">
    <location>
        <begin position="304"/>
        <end position="341"/>
    </location>
</feature>
<feature type="domain" description="CUB" evidence="15">
    <location>
        <begin position="787"/>
        <end position="902"/>
    </location>
</feature>
<evidence type="ECO:0000256" key="4">
    <source>
        <dbReference type="ARBA" id="ARBA00022536"/>
    </source>
</evidence>
<dbReference type="InterPro" id="IPR000742">
    <property type="entry name" value="EGF"/>
</dbReference>
<dbReference type="Pfam" id="PF12661">
    <property type="entry name" value="hEGF"/>
    <property type="match status" value="1"/>
</dbReference>
<feature type="disulfide bond" evidence="14">
    <location>
        <begin position="331"/>
        <end position="340"/>
    </location>
</feature>
<feature type="domain" description="CUB" evidence="15">
    <location>
        <begin position="3435"/>
        <end position="3549"/>
    </location>
</feature>
<dbReference type="GO" id="GO:0005509">
    <property type="term" value="F:calcium ion binding"/>
    <property type="evidence" value="ECO:0007669"/>
    <property type="project" value="InterPro"/>
</dbReference>
<evidence type="ECO:0000259" key="16">
    <source>
        <dbReference type="PROSITE" id="PS50026"/>
    </source>
</evidence>
<comment type="subcellular location">
    <subcellularLocation>
        <location evidence="1">Cell membrane</location>
        <topology evidence="1">Peripheral membrane protein</topology>
    </subcellularLocation>
</comment>
<feature type="domain" description="CUB" evidence="15">
    <location>
        <begin position="3553"/>
        <end position="3668"/>
    </location>
</feature>
<dbReference type="FunFam" id="2.10.25.10:FF:000260">
    <property type="entry name" value="Notch receptor 4"/>
    <property type="match status" value="1"/>
</dbReference>
<protein>
    <recommendedName>
        <fullName evidence="18">Cubilin</fullName>
    </recommendedName>
</protein>
<dbReference type="SUPFAM" id="SSF57196">
    <property type="entry name" value="EGF/Laminin"/>
    <property type="match status" value="6"/>
</dbReference>
<evidence type="ECO:0000256" key="9">
    <source>
        <dbReference type="ARBA" id="ARBA00022927"/>
    </source>
</evidence>
<name>A0A085NHE8_9BILA</name>
<dbReference type="SUPFAM" id="SSF49854">
    <property type="entry name" value="Spermadhesin, CUB domain"/>
    <property type="match status" value="24"/>
</dbReference>
<evidence type="ECO:0000256" key="11">
    <source>
        <dbReference type="ARBA" id="ARBA00023157"/>
    </source>
</evidence>
<feature type="domain" description="CUB" evidence="15">
    <location>
        <begin position="2160"/>
        <end position="2275"/>
    </location>
</feature>
<evidence type="ECO:0000256" key="1">
    <source>
        <dbReference type="ARBA" id="ARBA00004202"/>
    </source>
</evidence>
<feature type="domain" description="EGF-like" evidence="16">
    <location>
        <begin position="77"/>
        <end position="118"/>
    </location>
</feature>
<dbReference type="InterPro" id="IPR013032">
    <property type="entry name" value="EGF-like_CS"/>
</dbReference>
<dbReference type="FunFam" id="2.60.120.290:FF:000013">
    <property type="entry name" value="Membrane frizzled-related protein"/>
    <property type="match status" value="3"/>
</dbReference>
<evidence type="ECO:0000256" key="8">
    <source>
        <dbReference type="ARBA" id="ARBA00022837"/>
    </source>
</evidence>
<dbReference type="GO" id="GO:0005886">
    <property type="term" value="C:plasma membrane"/>
    <property type="evidence" value="ECO:0007669"/>
    <property type="project" value="UniProtKB-SubCell"/>
</dbReference>
<dbReference type="GO" id="GO:0015031">
    <property type="term" value="P:protein transport"/>
    <property type="evidence" value="ECO:0007669"/>
    <property type="project" value="UniProtKB-KW"/>
</dbReference>
<keyword evidence="9" id="KW-0653">Protein transport</keyword>
<feature type="domain" description="EGF-like" evidence="16">
    <location>
        <begin position="342"/>
        <end position="379"/>
    </location>
</feature>
<dbReference type="Pfam" id="PF00008">
    <property type="entry name" value="EGF"/>
    <property type="match status" value="2"/>
</dbReference>
<keyword evidence="4 14" id="KW-0245">EGF-like domain</keyword>
<feature type="domain" description="CUB" evidence="15">
    <location>
        <begin position="2279"/>
        <end position="2406"/>
    </location>
</feature>
<reference evidence="17" key="1">
    <citation type="journal article" date="2014" name="Nat. Genet.">
        <title>Genome and transcriptome of the porcine whipworm Trichuris suis.</title>
        <authorList>
            <person name="Jex A.R."/>
            <person name="Nejsum P."/>
            <person name="Schwarz E.M."/>
            <person name="Hu L."/>
            <person name="Young N.D."/>
            <person name="Hall R.S."/>
            <person name="Korhonen P.K."/>
            <person name="Liao S."/>
            <person name="Thamsborg S."/>
            <person name="Xia J."/>
            <person name="Xu P."/>
            <person name="Wang S."/>
            <person name="Scheerlinck J.P."/>
            <person name="Hofmann A."/>
            <person name="Sternberg P.W."/>
            <person name="Wang J."/>
            <person name="Gasser R.B."/>
        </authorList>
    </citation>
    <scope>NUCLEOTIDE SEQUENCE [LARGE SCALE GENOMIC DNA]</scope>
    <source>
        <strain evidence="17">DCEP-RM93F</strain>
    </source>
</reference>
<evidence type="ECO:0008006" key="18">
    <source>
        <dbReference type="Google" id="ProtNLM"/>
    </source>
</evidence>
<dbReference type="SMART" id="SM00181">
    <property type="entry name" value="EGF"/>
    <property type="match status" value="7"/>
</dbReference>
<organism evidence="17">
    <name type="scientific">Trichuris suis</name>
    <name type="common">pig whipworm</name>
    <dbReference type="NCBI Taxonomy" id="68888"/>
    <lineage>
        <taxon>Eukaryota</taxon>
        <taxon>Metazoa</taxon>
        <taxon>Ecdysozoa</taxon>
        <taxon>Nematoda</taxon>
        <taxon>Enoplea</taxon>
        <taxon>Dorylaimia</taxon>
        <taxon>Trichinellida</taxon>
        <taxon>Trichuridae</taxon>
        <taxon>Trichuris</taxon>
    </lineage>
</organism>
<feature type="domain" description="CUB" evidence="15">
    <location>
        <begin position="3122"/>
        <end position="3197"/>
    </location>
</feature>
<feature type="domain" description="CUB" evidence="15">
    <location>
        <begin position="1264"/>
        <end position="1391"/>
    </location>
</feature>
<dbReference type="PROSITE" id="PS00010">
    <property type="entry name" value="ASX_HYDROXYL"/>
    <property type="match status" value="1"/>
</dbReference>
<dbReference type="Pfam" id="PF00431">
    <property type="entry name" value="CUB"/>
    <property type="match status" value="23"/>
</dbReference>
<feature type="domain" description="CUB" evidence="15">
    <location>
        <begin position="1147"/>
        <end position="1263"/>
    </location>
</feature>
<dbReference type="PANTHER" id="PTHR24251">
    <property type="entry name" value="OVOCHYMASE-RELATED"/>
    <property type="match status" value="1"/>
</dbReference>
<evidence type="ECO:0000259" key="15">
    <source>
        <dbReference type="PROSITE" id="PS01180"/>
    </source>
</evidence>
<gene>
    <name evidence="17" type="ORF">M514_18924</name>
</gene>
<keyword evidence="8" id="KW-0106">Calcium</keyword>
<feature type="domain" description="CUB" evidence="15">
    <location>
        <begin position="1657"/>
        <end position="1770"/>
    </location>
</feature>
<feature type="domain" description="CUB" evidence="15">
    <location>
        <begin position="1774"/>
        <end position="1884"/>
    </location>
</feature>
<dbReference type="InterPro" id="IPR049883">
    <property type="entry name" value="NOTCH1_EGF-like"/>
</dbReference>
<keyword evidence="7" id="KW-0677">Repeat</keyword>
<dbReference type="FunFam" id="2.10.25.10:FF:000379">
    <property type="entry name" value="Cubilin"/>
    <property type="match status" value="1"/>
</dbReference>
<feature type="disulfide bond" evidence="13">
    <location>
        <begin position="1391"/>
        <end position="1418"/>
    </location>
</feature>
<dbReference type="PROSITE" id="PS00022">
    <property type="entry name" value="EGF_1"/>
    <property type="match status" value="3"/>
</dbReference>
<dbReference type="PROSITE" id="PS01187">
    <property type="entry name" value="EGF_CA"/>
    <property type="match status" value="3"/>
</dbReference>
<keyword evidence="2" id="KW-0813">Transport</keyword>
<dbReference type="EMBL" id="KL367500">
    <property type="protein sequence ID" value="KFD68894.1"/>
    <property type="molecule type" value="Genomic_DNA"/>
</dbReference>
<dbReference type="InterPro" id="IPR000152">
    <property type="entry name" value="EGF-type_Asp/Asn_hydroxyl_site"/>
</dbReference>
<evidence type="ECO:0000256" key="14">
    <source>
        <dbReference type="PROSITE-ProRule" id="PRU00076"/>
    </source>
</evidence>
<feature type="disulfide bond" evidence="13">
    <location>
        <begin position="1264"/>
        <end position="1291"/>
    </location>
</feature>
<feature type="domain" description="CUB" evidence="15">
    <location>
        <begin position="1027"/>
        <end position="1143"/>
    </location>
</feature>
<keyword evidence="10" id="KW-0472">Membrane</keyword>
<dbReference type="SMART" id="SM00042">
    <property type="entry name" value="CUB"/>
    <property type="match status" value="22"/>
</dbReference>
<dbReference type="SMART" id="SM00179">
    <property type="entry name" value="EGF_CA"/>
    <property type="match status" value="6"/>
</dbReference>
<dbReference type="PROSITE" id="PS01186">
    <property type="entry name" value="EGF_2"/>
    <property type="match status" value="1"/>
</dbReference>
<keyword evidence="5" id="KW-0479">Metal-binding</keyword>
<evidence type="ECO:0000256" key="10">
    <source>
        <dbReference type="ARBA" id="ARBA00023136"/>
    </source>
</evidence>
<feature type="domain" description="CUB" evidence="15">
    <location>
        <begin position="3009"/>
        <end position="3120"/>
    </location>
</feature>